<feature type="transmembrane region" description="Helical" evidence="20">
    <location>
        <begin position="145"/>
        <end position="162"/>
    </location>
</feature>
<evidence type="ECO:0000256" key="1">
    <source>
        <dbReference type="ARBA" id="ARBA00001913"/>
    </source>
</evidence>
<dbReference type="Proteomes" id="UP000887562">
    <property type="component" value="Unplaced"/>
</dbReference>
<keyword evidence="7 20" id="KW-0813">Transport</keyword>
<evidence type="ECO:0000256" key="19">
    <source>
        <dbReference type="ARBA" id="ARBA00048456"/>
    </source>
</evidence>
<keyword evidence="9" id="KW-0808">Transferase</keyword>
<comment type="function">
    <text evidence="18">Recognizes glycoproteins with minor folding defects. Reglucosylates single N-glycans near the misfolded part of the protein, thus providing quality control for protein folding in the endoplasmic reticulum. Reglucosylated proteins are recognized by calreticulin for recycling to the endoplasmic reticulum and refolding or degradation.</text>
</comment>
<comment type="similarity">
    <text evidence="5">Belongs to the glycosyltransferase 8 family.</text>
</comment>
<evidence type="ECO:0000256" key="14">
    <source>
        <dbReference type="ARBA" id="ARBA00023055"/>
    </source>
</evidence>
<evidence type="ECO:0000256" key="3">
    <source>
        <dbReference type="ARBA" id="ARBA00004477"/>
    </source>
</evidence>
<dbReference type="Gene3D" id="3.90.550.10">
    <property type="entry name" value="Spore Coat Polysaccharide Biosynthesis Protein SpsA, Chain A"/>
    <property type="match status" value="1"/>
</dbReference>
<evidence type="ECO:0000256" key="6">
    <source>
        <dbReference type="ARBA" id="ARBA00009187"/>
    </source>
</evidence>
<dbReference type="Pfam" id="PF18401">
    <property type="entry name" value="Thioredoxin_13"/>
    <property type="match status" value="1"/>
</dbReference>
<evidence type="ECO:0000256" key="16">
    <source>
        <dbReference type="ARBA" id="ARBA00023136"/>
    </source>
</evidence>
<dbReference type="InterPro" id="IPR040693">
    <property type="entry name" value="UGGT_TRXL_1"/>
</dbReference>
<keyword evidence="14 20" id="KW-0445">Lipid transport</keyword>
<feature type="transmembrane region" description="Helical" evidence="20">
    <location>
        <begin position="174"/>
        <end position="197"/>
    </location>
</feature>
<evidence type="ECO:0000256" key="9">
    <source>
        <dbReference type="ARBA" id="ARBA00022679"/>
    </source>
</evidence>
<evidence type="ECO:0000256" key="15">
    <source>
        <dbReference type="ARBA" id="ARBA00023098"/>
    </source>
</evidence>
<dbReference type="Pfam" id="PF18402">
    <property type="entry name" value="Thioredoxin_14"/>
    <property type="match status" value="1"/>
</dbReference>
<dbReference type="InterPro" id="IPR040497">
    <property type="entry name" value="Glyco_transf_24"/>
</dbReference>
<evidence type="ECO:0000256" key="4">
    <source>
        <dbReference type="ARBA" id="ARBA00004922"/>
    </source>
</evidence>
<evidence type="ECO:0000259" key="22">
    <source>
        <dbReference type="Pfam" id="PF18400"/>
    </source>
</evidence>
<dbReference type="PANTHER" id="PTHR11226">
    <property type="entry name" value="UDP-GLUCOSE GLYCOPROTEIN:GLUCOSYLTRANSFERASE"/>
    <property type="match status" value="1"/>
</dbReference>
<reference evidence="28" key="1">
    <citation type="submission" date="2022-11" db="UniProtKB">
        <authorList>
            <consortium name="WormBaseParasite"/>
        </authorList>
    </citation>
    <scope>IDENTIFICATION</scope>
</reference>
<evidence type="ECO:0000259" key="26">
    <source>
        <dbReference type="Pfam" id="PF18404"/>
    </source>
</evidence>
<evidence type="ECO:0000313" key="27">
    <source>
        <dbReference type="Proteomes" id="UP000887562"/>
    </source>
</evidence>
<feature type="domain" description="UGGT thioredoxin-like" evidence="22">
    <location>
        <begin position="263"/>
        <end position="480"/>
    </location>
</feature>
<dbReference type="Pfam" id="PF06427">
    <property type="entry name" value="UDP-g_GGTase"/>
    <property type="match status" value="1"/>
</dbReference>
<dbReference type="CDD" id="cd06432">
    <property type="entry name" value="GT8_HUGT1_C_like"/>
    <property type="match status" value="1"/>
</dbReference>
<dbReference type="Pfam" id="PF18404">
    <property type="entry name" value="Glyco_transf_24"/>
    <property type="match status" value="1"/>
</dbReference>
<keyword evidence="16 20" id="KW-0472">Membrane</keyword>
<organism evidence="27 28">
    <name type="scientific">Echinococcus canadensis</name>
    <dbReference type="NCBI Taxonomy" id="519352"/>
    <lineage>
        <taxon>Eukaryota</taxon>
        <taxon>Metazoa</taxon>
        <taxon>Spiralia</taxon>
        <taxon>Lophotrochozoa</taxon>
        <taxon>Platyhelminthes</taxon>
        <taxon>Cestoda</taxon>
        <taxon>Eucestoda</taxon>
        <taxon>Cyclophyllidea</taxon>
        <taxon>Taeniidae</taxon>
        <taxon>Echinococcus</taxon>
        <taxon>Echinococcus canadensis group</taxon>
    </lineage>
</organism>
<comment type="pathway">
    <text evidence="4">Protein modification; protein glycosylation.</text>
</comment>
<feature type="transmembrane region" description="Helical" evidence="20">
    <location>
        <begin position="70"/>
        <end position="88"/>
    </location>
</feature>
<accession>A0A915ESL3</accession>
<dbReference type="GO" id="GO:0005789">
    <property type="term" value="C:endoplasmic reticulum membrane"/>
    <property type="evidence" value="ECO:0007669"/>
    <property type="project" value="UniProtKB-SubCell"/>
</dbReference>
<feature type="transmembrane region" description="Helical" evidence="20">
    <location>
        <begin position="203"/>
        <end position="223"/>
    </location>
</feature>
<evidence type="ECO:0000256" key="12">
    <source>
        <dbReference type="ARBA" id="ARBA00022824"/>
    </source>
</evidence>
<dbReference type="PANTHER" id="PTHR11226:SF0">
    <property type="entry name" value="UDP-GLUCOSE:GLYCOPROTEIN GLUCOSYLTRANSFERASE"/>
    <property type="match status" value="1"/>
</dbReference>
<evidence type="ECO:0000256" key="10">
    <source>
        <dbReference type="ARBA" id="ARBA00022692"/>
    </source>
</evidence>
<feature type="domain" description="Glucosyltransferase 24 catalytic" evidence="26">
    <location>
        <begin position="1628"/>
        <end position="1894"/>
    </location>
</feature>
<protein>
    <recommendedName>
        <fullName evidence="20">Protein ARV</fullName>
    </recommendedName>
</protein>
<dbReference type="WBParaSite" id="maker-E.canG7_contigs_0099-snap-gene-0.43-mRNA-1">
    <property type="protein sequence ID" value="maker-E.canG7_contigs_0099-snap-gene-0.43-mRNA-1"/>
    <property type="gene ID" value="EcG7_03025"/>
</dbReference>
<dbReference type="SUPFAM" id="SSF53448">
    <property type="entry name" value="Nucleotide-diphospho-sugar transferases"/>
    <property type="match status" value="1"/>
</dbReference>
<dbReference type="FunFam" id="3.90.550.10:FF:000004">
    <property type="entry name" value="UDP-glucose glycoprotein glucosyltransferase 1"/>
    <property type="match status" value="1"/>
</dbReference>
<comment type="function">
    <text evidence="20">Mediator of sterol homeostasis involved in sterol uptake, trafficking and distribution into membranes.</text>
</comment>
<dbReference type="InterPro" id="IPR040692">
    <property type="entry name" value="UGGT_TRXL_3"/>
</dbReference>
<feature type="domain" description="UGGT thioredoxin-like" evidence="23">
    <location>
        <begin position="557"/>
        <end position="686"/>
    </location>
</feature>
<evidence type="ECO:0000259" key="23">
    <source>
        <dbReference type="Pfam" id="PF18401"/>
    </source>
</evidence>
<comment type="catalytic activity">
    <reaction evidence="19">
        <text>N(4)-(alpha-D-Man-(1-&gt;2)-alpha-D-Man-(1-&gt;2)-alpha-D-Man-(1-&gt;3)-[alpha-D-Man-(1-&gt;2)-alpha-D-Man-(1-&gt;3)-[alpha-D-Man-(1-&gt;2)-alpha-D-Man-(1-&gt;6)]-alpha-D-Man-(1-&gt;6)]-beta-D-Man-(1-&gt;4)-beta-D-GlcNAc-(1-&gt;4)-beta-D-GlcNAc)-L-asparaginyl-[protein] (N-glucan mannose isomer 9A1,2,3B1,2,3) + UDP-alpha-D-glucose = N(4)-(alpha-D-Glc-(1-&gt;3)-alpha-D-Man-(1-&gt;2)-alpha-D-Man-(1-&gt;2)-alpha-D-Man-(1-&gt;3)-[alpha-D-Man-(1-&gt;2)-alpha-D-Man-(1-&gt;3)-[alpha-D-Man-(1-&gt;2)-alpha-D-Man-(1-&gt;6)]-alpha-D-Man-(1-&gt;6)]-beta-D-Man-(1-&gt;4)-beta-D-GlcNAc-(1-&gt;4)-beta-D-GlcNAc)-L-asparaginyl-[protein] + UDP + H(+)</text>
        <dbReference type="Rhea" id="RHEA:61304"/>
        <dbReference type="Rhea" id="RHEA-COMP:14356"/>
        <dbReference type="Rhea" id="RHEA-COMP:14357"/>
        <dbReference type="ChEBI" id="CHEBI:15378"/>
        <dbReference type="ChEBI" id="CHEBI:58223"/>
        <dbReference type="ChEBI" id="CHEBI:58885"/>
        <dbReference type="ChEBI" id="CHEBI:59080"/>
        <dbReference type="ChEBI" id="CHEBI:139493"/>
    </reaction>
</comment>
<keyword evidence="11" id="KW-0732">Signal</keyword>
<comment type="subcellular location">
    <subcellularLocation>
        <location evidence="2">Endoplasmic reticulum lumen</location>
    </subcellularLocation>
    <subcellularLocation>
        <location evidence="3 20">Endoplasmic reticulum membrane</location>
        <topology evidence="3 20">Multi-pass membrane protein</topology>
    </subcellularLocation>
</comment>
<dbReference type="GO" id="GO:0018279">
    <property type="term" value="P:protein N-linked glycosylation via asparagine"/>
    <property type="evidence" value="ECO:0007669"/>
    <property type="project" value="TreeGrafter"/>
</dbReference>
<dbReference type="InterPro" id="IPR040525">
    <property type="entry name" value="UGGT_TRXL_4"/>
</dbReference>
<dbReference type="Pfam" id="PF18400">
    <property type="entry name" value="Thioredoxin_12"/>
    <property type="match status" value="1"/>
</dbReference>
<dbReference type="InterPro" id="IPR029044">
    <property type="entry name" value="Nucleotide-diphossugar_trans"/>
</dbReference>
<dbReference type="InterPro" id="IPR009448">
    <property type="entry name" value="UDP-g_GGtrans"/>
</dbReference>
<dbReference type="Pfam" id="PF18403">
    <property type="entry name" value="Thioredoxin_15"/>
    <property type="match status" value="1"/>
</dbReference>
<name>A0A915ESL3_9CEST</name>
<feature type="transmembrane region" description="Helical" evidence="20">
    <location>
        <begin position="108"/>
        <end position="133"/>
    </location>
</feature>
<evidence type="ECO:0000256" key="18">
    <source>
        <dbReference type="ARBA" id="ARBA00045874"/>
    </source>
</evidence>
<proteinExistence type="inferred from homology"/>
<evidence type="ECO:0000256" key="21">
    <source>
        <dbReference type="SAM" id="MobiDB-lite"/>
    </source>
</evidence>
<keyword evidence="17" id="KW-0325">Glycoprotein</keyword>
<evidence type="ECO:0000256" key="2">
    <source>
        <dbReference type="ARBA" id="ARBA00004319"/>
    </source>
</evidence>
<evidence type="ECO:0000256" key="8">
    <source>
        <dbReference type="ARBA" id="ARBA00022676"/>
    </source>
</evidence>
<dbReference type="GO" id="GO:0051082">
    <property type="term" value="F:unfolded protein binding"/>
    <property type="evidence" value="ECO:0007669"/>
    <property type="project" value="TreeGrafter"/>
</dbReference>
<keyword evidence="15 20" id="KW-0443">Lipid metabolism</keyword>
<dbReference type="GO" id="GO:0016125">
    <property type="term" value="P:sterol metabolic process"/>
    <property type="evidence" value="ECO:0007669"/>
    <property type="project" value="UniProtKB-UniRule"/>
</dbReference>
<sequence length="1919" mass="215759">MFVCICCGAQAPNVYTRYSKEIINLQLCERCGRIVDKYVEYDFTIIAIDLLVYKIEAYRHILRNVDFPRIFHLLLLSCILSGFLGWICTENFDHFDADTIHAAVNSDLYFYILLKISLTFTFGFLLCVFSHFSELSLTMLDITKLLTLTNLCSLMGLLMYPWKDILLSYFSHLSILFAPLLGFLCVLLTTIPAFMALTNAPCTLSSIISFVSCGLVFIIEYLIIKIRFMFIGICCLCIYFLPVRSILALNYQVSVQLGSSWKETPIIAEAAEFLAQLSSNHFWDFVDSLEYLSKTNGSSDLFSSSEKISLDAMRELEETILNVQGVPVDTDGNRDLQRRLFSLTLASRALSPAVQTANHMARVAHFQWFFDKSEVCKDSKTWGRIGSTFICNLEILEDSVKKASLACSNGCPESLADSALLSDNVYPTKNESNAVPHLVIHGDLRCKEFYAWHKKAKQLAKENRIVYIFRHFFKTASSSKTWLNGYGVALSLKSTEYKAMDDKNSEGSKDMSDDTPDLNETGSTLQGFNFTQLRANYPHLTTELNAFQSHLVTGITEVKPLRAWQMQDLGLQAAQTIMDVANESRNDIAGLLMLQDISQNFPSRAYQLSQHKVSTKLRDEIKYNQEALEHLYGIRPGSSLLLLNGLALSPDIDIYALLDLLRSESRLLNQLHGLGLSTGQTTQLLQASPRGEDSYRLSTFMESYKHTVTGEHLLDMRNAPILFLNDLERNSGYNSWMASIHALFTMGPPGALRHIRKNLFNVVFVVDPSQPTSIEMLKLAEIIIMKKVPIRIGLLWSVNPEVESVSRSMVRAFNYLASNVKTYPNRRGVTPGLGNPGAITALNFLTDLYANSNNGDKDLLTNDFVKTEFESSFPEAYHEDVFVEPGFQCPYDAEIKNHYDYLDISGIRQSVGSSSLISNGMVFSMDGISKMGGLQETVMTAALEQTTYFQQAALEGRLHDSLSVVDLFTADDLFVSRVNHRLLPISPPLVNKFSLGDGSDGTSVTPFLHFGRFNVPNGGLDMKNASAGEITNYLADEMRYLQKGELESETRANTVWVVLGDVEPSAGVISSHSLQLLAQAARFMRRHAAMGTRLGLVLNPSRPPTGQAVGIWGGWGWLTRALLIIGHPAERMLHPSTVKQSQKYMNIMAAKNFVIKITEEALKVVRGEMKGVRPLSELAVTGLEVDKFLQAFTELDLDQKLSLHMTFCQKALRMQPGDSAVIINGRVYGPLGDNEIFASEDFRLAEQLSIRSAGMDEMAKRLTKMVPDTTSSNYVSELVWRAASVLESAKWRLNAFAKSLSSEGIFTSSGISRMTFRGTKSTYSAFTLPAKNAGLNYDIVTLVDPISRDAQRLSQILLVLQRSLPCSITVILNPVNGLSDLPLKNYYRFVWHPSLYAPGGGLADPPSAFFDQLPGQSLLTLGVDAPHNWMVAPIRAEEDLDNLRLADIAAHTGNHRVEAEFELEYLLLEGHCLDESTRQPPRGLQFTLGTAEKLDRYDTIVMANLGYFQLKANPGAWHLNLREGPSRDIYNIIGHEYADSPPDVPSLIAVIDSFRPKIIRTDVQKKPGHLRDSVLDVNEGEAKVSSDDSNRGKPLEKLWSVVDSTLNFIKKSSYASEDPARNPNNETINIFSLASGHLYERFLRIMMLSVIRNTKSPVKFWFLKNYLSPSFKEFIPHMAAEYGFEYQLVQYQWPRWLHAQAEKQRVIWGYKILFLDVLFPLSIKKIIFVDADQIVRADLQELVNLDLEGAPYGYTPFCDSRKEMEGFRFWKSGYWQSHLGGRPYHISALYVVDLVRFRKMAAGDRLRGQYHALSKDPNSLANLDQDLPNNMIHQVPIKSLSQDWLWCETWCSDEGKAQAKTIDLCNNPMTKEPKLSAAMRIIPEWKDYDNEITALQHRFADVKKNTSKEHTTSDPLLTQ</sequence>
<evidence type="ECO:0000313" key="28">
    <source>
        <dbReference type="WBParaSite" id="maker-E.canG7_contigs_0099-snap-gene-0.43-mRNA-1"/>
    </source>
</evidence>
<dbReference type="InterPro" id="IPR007290">
    <property type="entry name" value="Arv1"/>
</dbReference>
<evidence type="ECO:0000256" key="17">
    <source>
        <dbReference type="ARBA" id="ARBA00023180"/>
    </source>
</evidence>
<feature type="compositionally biased region" description="Basic and acidic residues" evidence="21">
    <location>
        <begin position="501"/>
        <end position="512"/>
    </location>
</feature>
<evidence type="ECO:0000256" key="5">
    <source>
        <dbReference type="ARBA" id="ARBA00006351"/>
    </source>
</evidence>
<feature type="region of interest" description="Disordered" evidence="21">
    <location>
        <begin position="501"/>
        <end position="520"/>
    </location>
</feature>
<keyword evidence="10 20" id="KW-0812">Transmembrane</keyword>
<dbReference type="GO" id="GO:0032366">
    <property type="term" value="P:intracellular sterol transport"/>
    <property type="evidence" value="ECO:0007669"/>
    <property type="project" value="UniProtKB-UniRule"/>
</dbReference>
<dbReference type="GO" id="GO:0097036">
    <property type="term" value="P:regulation of plasma membrane sterol distribution"/>
    <property type="evidence" value="ECO:0007669"/>
    <property type="project" value="UniProtKB-UniRule"/>
</dbReference>
<keyword evidence="8" id="KW-0328">Glycosyltransferase</keyword>
<feature type="domain" description="UGGT thioredoxin-like" evidence="24">
    <location>
        <begin position="715"/>
        <end position="981"/>
    </location>
</feature>
<comment type="cofactor">
    <cofactor evidence="1">
        <name>Ca(2+)</name>
        <dbReference type="ChEBI" id="CHEBI:29108"/>
    </cofactor>
</comment>
<dbReference type="Pfam" id="PF04161">
    <property type="entry name" value="Arv1"/>
    <property type="match status" value="1"/>
</dbReference>
<evidence type="ECO:0000256" key="7">
    <source>
        <dbReference type="ARBA" id="ARBA00022448"/>
    </source>
</evidence>
<evidence type="ECO:0000256" key="13">
    <source>
        <dbReference type="ARBA" id="ARBA00022989"/>
    </source>
</evidence>
<dbReference type="GO" id="GO:0036503">
    <property type="term" value="P:ERAD pathway"/>
    <property type="evidence" value="ECO:0007669"/>
    <property type="project" value="TreeGrafter"/>
</dbReference>
<evidence type="ECO:0000259" key="24">
    <source>
        <dbReference type="Pfam" id="PF18402"/>
    </source>
</evidence>
<comment type="similarity">
    <text evidence="6 20">Belongs to the ARV1 family.</text>
</comment>
<keyword evidence="12 20" id="KW-0256">Endoplasmic reticulum</keyword>
<dbReference type="GO" id="GO:0003980">
    <property type="term" value="F:UDP-glucose:glycoprotein glucosyltransferase activity"/>
    <property type="evidence" value="ECO:0007669"/>
    <property type="project" value="InterPro"/>
</dbReference>
<evidence type="ECO:0000256" key="20">
    <source>
        <dbReference type="RuleBase" id="RU368065"/>
    </source>
</evidence>
<dbReference type="GO" id="GO:0005788">
    <property type="term" value="C:endoplasmic reticulum lumen"/>
    <property type="evidence" value="ECO:0007669"/>
    <property type="project" value="UniProtKB-SubCell"/>
</dbReference>
<dbReference type="InterPro" id="IPR040694">
    <property type="entry name" value="UGGT_TRXL_2"/>
</dbReference>
<feature type="domain" description="UDP-glucose:glycoprotein glucosyltransferase thioredoxin-like" evidence="25">
    <location>
        <begin position="1031"/>
        <end position="1250"/>
    </location>
</feature>
<keyword evidence="13 20" id="KW-1133">Transmembrane helix</keyword>
<keyword evidence="27" id="KW-1185">Reference proteome</keyword>
<evidence type="ECO:0000256" key="11">
    <source>
        <dbReference type="ARBA" id="ARBA00022729"/>
    </source>
</evidence>
<evidence type="ECO:0000259" key="25">
    <source>
        <dbReference type="Pfam" id="PF18403"/>
    </source>
</evidence>